<evidence type="ECO:0000256" key="1">
    <source>
        <dbReference type="SAM" id="MobiDB-lite"/>
    </source>
</evidence>
<feature type="region of interest" description="Disordered" evidence="1">
    <location>
        <begin position="204"/>
        <end position="238"/>
    </location>
</feature>
<gene>
    <name evidence="3" type="ORF">Pla52o_24290</name>
</gene>
<proteinExistence type="predicted"/>
<evidence type="ECO:0000313" key="3">
    <source>
        <dbReference type="EMBL" id="TWU22897.1"/>
    </source>
</evidence>
<feature type="transmembrane region" description="Helical" evidence="2">
    <location>
        <begin position="25"/>
        <end position="51"/>
    </location>
</feature>
<sequence length="682" mass="73195">MIHNVNIPEMTYHHSKRCTVRQRRLAFTLVEMLVAMTVTLLMMAALARAFAFVGEQVRDSRANLGLSNDLRDLTTRLKDELSRCTVKLTPNMGEPDQPGYFLYSEGPVTDATSSLFRAALDAEGNIDLPDSRYGDFDDYIAFTAVAPPNSWFTGKVPRYVLDQKRAQLTGGSYTMPSPAIDAFEPVMIRSKYAEIIYFASPEYSGGSSSSGTTNAPNDPQYIDVDGDSTLAGGSGGQNGLPDRIKIHRRVLLIRPDLNLANGTLPVQQLAYGSGSDVVNFLQPDAWPTETASNLNPGVTTTDAWLYGMAGVHQQCDLSVRRVLNSTGGFTNRCAANSLTDLAQPHNRFAHVRVPAKVIAGSGTVDYPTSMPVVAFGSVATILESQTIGGSPTRLAPPRAFSAGTVVTPTLMSGFLRPEFVLGQDAIHKDSPNDVWGVERIGEDVLVNNALSFDVKIYDPEVVSFTTTNNLVVGPNDAGYREALIEAVSNTSQSVARGELRGGYVDIAYPVLAGGSLRGWQARRLDRLQGADSSAIGTASSYLVTPFSGVVNYTGTANNRDAYATSLYKSGRLVVNSGNISLFQPAFDTYTSRYETDGLPQGSLTGTNRGTLWALLSASNANTTDLGSNGIDDGGGTGVDDALESETLPPFTTAAESIEVSVRLINPSTRLMRQMSVIHSDTQ</sequence>
<reference evidence="3 4" key="1">
    <citation type="submission" date="2019-02" db="EMBL/GenBank/DDBJ databases">
        <title>Deep-cultivation of Planctomycetes and their phenomic and genomic characterization uncovers novel biology.</title>
        <authorList>
            <person name="Wiegand S."/>
            <person name="Jogler M."/>
            <person name="Boedeker C."/>
            <person name="Pinto D."/>
            <person name="Vollmers J."/>
            <person name="Rivas-Marin E."/>
            <person name="Kohn T."/>
            <person name="Peeters S.H."/>
            <person name="Heuer A."/>
            <person name="Rast P."/>
            <person name="Oberbeckmann S."/>
            <person name="Bunk B."/>
            <person name="Jeske O."/>
            <person name="Meyerdierks A."/>
            <person name="Storesund J.E."/>
            <person name="Kallscheuer N."/>
            <person name="Luecker S."/>
            <person name="Lage O.M."/>
            <person name="Pohl T."/>
            <person name="Merkel B.J."/>
            <person name="Hornburger P."/>
            <person name="Mueller R.-W."/>
            <person name="Bruemmer F."/>
            <person name="Labrenz M."/>
            <person name="Spormann A.M."/>
            <person name="Op Den Camp H."/>
            <person name="Overmann J."/>
            <person name="Amann R."/>
            <person name="Jetten M.S.M."/>
            <person name="Mascher T."/>
            <person name="Medema M.H."/>
            <person name="Devos D.P."/>
            <person name="Kaster A.-K."/>
            <person name="Ovreas L."/>
            <person name="Rohde M."/>
            <person name="Galperin M.Y."/>
            <person name="Jogler C."/>
        </authorList>
    </citation>
    <scope>NUCLEOTIDE SEQUENCE [LARGE SCALE GENOMIC DNA]</scope>
    <source>
        <strain evidence="3 4">Pla52o</strain>
    </source>
</reference>
<name>A0A5C6CGP4_9BACT</name>
<evidence type="ECO:0000256" key="2">
    <source>
        <dbReference type="SAM" id="Phobius"/>
    </source>
</evidence>
<keyword evidence="4" id="KW-1185">Reference proteome</keyword>
<accession>A0A5C6CGP4</accession>
<dbReference type="EMBL" id="SJPT01000004">
    <property type="protein sequence ID" value="TWU22897.1"/>
    <property type="molecule type" value="Genomic_DNA"/>
</dbReference>
<keyword evidence="2" id="KW-0472">Membrane</keyword>
<keyword evidence="2" id="KW-0812">Transmembrane</keyword>
<dbReference type="RefSeq" id="WP_231612263.1">
    <property type="nucleotide sequence ID" value="NZ_SJPT01000004.1"/>
</dbReference>
<protein>
    <submittedName>
        <fullName evidence="3">Uncharacterized protein</fullName>
    </submittedName>
</protein>
<keyword evidence="2" id="KW-1133">Transmembrane helix</keyword>
<evidence type="ECO:0000313" key="4">
    <source>
        <dbReference type="Proteomes" id="UP000316304"/>
    </source>
</evidence>
<comment type="caution">
    <text evidence="3">The sequence shown here is derived from an EMBL/GenBank/DDBJ whole genome shotgun (WGS) entry which is preliminary data.</text>
</comment>
<dbReference type="Proteomes" id="UP000316304">
    <property type="component" value="Unassembled WGS sequence"/>
</dbReference>
<organism evidence="3 4">
    <name type="scientific">Novipirellula galeiformis</name>
    <dbReference type="NCBI Taxonomy" id="2528004"/>
    <lineage>
        <taxon>Bacteria</taxon>
        <taxon>Pseudomonadati</taxon>
        <taxon>Planctomycetota</taxon>
        <taxon>Planctomycetia</taxon>
        <taxon>Pirellulales</taxon>
        <taxon>Pirellulaceae</taxon>
        <taxon>Novipirellula</taxon>
    </lineage>
</organism>
<dbReference type="AlphaFoldDB" id="A0A5C6CGP4"/>
<dbReference type="Pfam" id="PF07963">
    <property type="entry name" value="N_methyl"/>
    <property type="match status" value="1"/>
</dbReference>
<dbReference type="InterPro" id="IPR012902">
    <property type="entry name" value="N_methyl_site"/>
</dbReference>